<dbReference type="SUPFAM" id="SSF64438">
    <property type="entry name" value="CNF1/YfiH-like putative cysteine hydrolases"/>
    <property type="match status" value="1"/>
</dbReference>
<proteinExistence type="predicted"/>
<dbReference type="InterPro" id="IPR011324">
    <property type="entry name" value="Cytotoxic_necrot_fac-like_cat"/>
</dbReference>
<dbReference type="PANTHER" id="PTHR35147:SF1">
    <property type="entry name" value="CHEMORECEPTOR GLUTAMINE DEAMIDASE CHED-RELATED"/>
    <property type="match status" value="1"/>
</dbReference>
<dbReference type="Pfam" id="PF03975">
    <property type="entry name" value="CheD"/>
    <property type="match status" value="1"/>
</dbReference>
<keyword evidence="2 3" id="KW-0378">Hydrolase</keyword>
<dbReference type="Gene3D" id="3.30.1330.200">
    <property type="match status" value="1"/>
</dbReference>
<dbReference type="GO" id="GO:0006935">
    <property type="term" value="P:chemotaxis"/>
    <property type="evidence" value="ECO:0007669"/>
    <property type="project" value="UniProtKB-KW"/>
</dbReference>
<reference evidence="3" key="1">
    <citation type="submission" date="2018-06" db="EMBL/GenBank/DDBJ databases">
        <authorList>
            <consortium name="Pathogen Informatics"/>
            <person name="Doyle S."/>
        </authorList>
    </citation>
    <scope>NUCLEOTIDE SEQUENCE</scope>
    <source>
        <strain evidence="3">NCTC13307</strain>
    </source>
</reference>
<evidence type="ECO:0000313" key="3">
    <source>
        <dbReference type="EMBL" id="SUY21299.1"/>
    </source>
</evidence>
<protein>
    <submittedName>
        <fullName evidence="3">Chemotaxis protein</fullName>
        <ecNumber evidence="3">3.5.1.44</ecNumber>
    </submittedName>
</protein>
<dbReference type="EC" id="3.5.1.44" evidence="3"/>
<name>A0A381I775_CLODI</name>
<dbReference type="InterPro" id="IPR005659">
    <property type="entry name" value="Chemorcpt_Glu_NH3ase_CheD"/>
</dbReference>
<dbReference type="PANTHER" id="PTHR35147">
    <property type="entry name" value="CHEMORECEPTOR GLUTAMINE DEAMIDASE CHED-RELATED"/>
    <property type="match status" value="1"/>
</dbReference>
<evidence type="ECO:0000256" key="1">
    <source>
        <dbReference type="ARBA" id="ARBA00022500"/>
    </source>
</evidence>
<sequence length="66" mass="7224">MFLGSSNSVIASIGHRNVEAVKKTLLGLNIPILAEDTGMNYGRTIRFYTETGELLVDSINKGKKKL</sequence>
<dbReference type="EMBL" id="UFWD01000001">
    <property type="protein sequence ID" value="SUY21299.1"/>
    <property type="molecule type" value="Genomic_DNA"/>
</dbReference>
<gene>
    <name evidence="3" type="primary">cheD</name>
    <name evidence="3" type="ORF">NCTC13307_00610</name>
</gene>
<accession>A0A381I775</accession>
<dbReference type="InterPro" id="IPR038592">
    <property type="entry name" value="CheD-like_sf"/>
</dbReference>
<dbReference type="GO" id="GO:0050568">
    <property type="term" value="F:protein-glutamine glutaminase activity"/>
    <property type="evidence" value="ECO:0007669"/>
    <property type="project" value="UniProtKB-EC"/>
</dbReference>
<keyword evidence="1" id="KW-0145">Chemotaxis</keyword>
<dbReference type="AlphaFoldDB" id="A0A381I775"/>
<organism evidence="3">
    <name type="scientific">Clostridioides difficile</name>
    <name type="common">Peptoclostridium difficile</name>
    <dbReference type="NCBI Taxonomy" id="1496"/>
    <lineage>
        <taxon>Bacteria</taxon>
        <taxon>Bacillati</taxon>
        <taxon>Bacillota</taxon>
        <taxon>Clostridia</taxon>
        <taxon>Peptostreptococcales</taxon>
        <taxon>Peptostreptococcaceae</taxon>
        <taxon>Clostridioides</taxon>
    </lineage>
</organism>
<evidence type="ECO:0000256" key="2">
    <source>
        <dbReference type="ARBA" id="ARBA00022801"/>
    </source>
</evidence>